<dbReference type="EMBL" id="GBRH01211938">
    <property type="protein sequence ID" value="JAD85957.1"/>
    <property type="molecule type" value="Transcribed_RNA"/>
</dbReference>
<evidence type="ECO:0000313" key="1">
    <source>
        <dbReference type="EMBL" id="JAD85957.1"/>
    </source>
</evidence>
<accession>A0A0A9DQB9</accession>
<reference evidence="1" key="1">
    <citation type="submission" date="2014-09" db="EMBL/GenBank/DDBJ databases">
        <authorList>
            <person name="Magalhaes I.L.F."/>
            <person name="Oliveira U."/>
            <person name="Santos F.R."/>
            <person name="Vidigal T.H.D.A."/>
            <person name="Brescovit A.D."/>
            <person name="Santos A.J."/>
        </authorList>
    </citation>
    <scope>NUCLEOTIDE SEQUENCE</scope>
    <source>
        <tissue evidence="1">Shoot tissue taken approximately 20 cm above the soil surface</tissue>
    </source>
</reference>
<name>A0A0A9DQB9_ARUDO</name>
<dbReference type="AlphaFoldDB" id="A0A0A9DQB9"/>
<sequence>MWYGGDRLASWIQLGHSSQNPRL</sequence>
<reference evidence="1" key="2">
    <citation type="journal article" date="2015" name="Data Brief">
        <title>Shoot transcriptome of the giant reed, Arundo donax.</title>
        <authorList>
            <person name="Barrero R.A."/>
            <person name="Guerrero F.D."/>
            <person name="Moolhuijzen P."/>
            <person name="Goolsby J.A."/>
            <person name="Tidwell J."/>
            <person name="Bellgard S.E."/>
            <person name="Bellgard M.I."/>
        </authorList>
    </citation>
    <scope>NUCLEOTIDE SEQUENCE</scope>
    <source>
        <tissue evidence="1">Shoot tissue taken approximately 20 cm above the soil surface</tissue>
    </source>
</reference>
<proteinExistence type="predicted"/>
<protein>
    <submittedName>
        <fullName evidence="1">Uncharacterized protein</fullName>
    </submittedName>
</protein>
<organism evidence="1">
    <name type="scientific">Arundo donax</name>
    <name type="common">Giant reed</name>
    <name type="synonym">Donax arundinaceus</name>
    <dbReference type="NCBI Taxonomy" id="35708"/>
    <lineage>
        <taxon>Eukaryota</taxon>
        <taxon>Viridiplantae</taxon>
        <taxon>Streptophyta</taxon>
        <taxon>Embryophyta</taxon>
        <taxon>Tracheophyta</taxon>
        <taxon>Spermatophyta</taxon>
        <taxon>Magnoliopsida</taxon>
        <taxon>Liliopsida</taxon>
        <taxon>Poales</taxon>
        <taxon>Poaceae</taxon>
        <taxon>PACMAD clade</taxon>
        <taxon>Arundinoideae</taxon>
        <taxon>Arundineae</taxon>
        <taxon>Arundo</taxon>
    </lineage>
</organism>